<accession>A0A445HBG9</accession>
<evidence type="ECO:0000313" key="1">
    <source>
        <dbReference type="EMBL" id="RZB70958.1"/>
    </source>
</evidence>
<sequence>MLSTVIHSALGYPAFTMMGMITGTPEERPSRQKEAQGHSSGIWVFSFVQNITFDLVEQNNQALTFTPQI</sequence>
<protein>
    <submittedName>
        <fullName evidence="1">Uncharacterized protein</fullName>
    </submittedName>
</protein>
<evidence type="ECO:0000313" key="2">
    <source>
        <dbReference type="Proteomes" id="UP000289340"/>
    </source>
</evidence>
<organism evidence="1 2">
    <name type="scientific">Glycine soja</name>
    <name type="common">Wild soybean</name>
    <dbReference type="NCBI Taxonomy" id="3848"/>
    <lineage>
        <taxon>Eukaryota</taxon>
        <taxon>Viridiplantae</taxon>
        <taxon>Streptophyta</taxon>
        <taxon>Embryophyta</taxon>
        <taxon>Tracheophyta</taxon>
        <taxon>Spermatophyta</taxon>
        <taxon>Magnoliopsida</taxon>
        <taxon>eudicotyledons</taxon>
        <taxon>Gunneridae</taxon>
        <taxon>Pentapetalae</taxon>
        <taxon>rosids</taxon>
        <taxon>fabids</taxon>
        <taxon>Fabales</taxon>
        <taxon>Fabaceae</taxon>
        <taxon>Papilionoideae</taxon>
        <taxon>50 kb inversion clade</taxon>
        <taxon>NPAAA clade</taxon>
        <taxon>indigoferoid/millettioid clade</taxon>
        <taxon>Phaseoleae</taxon>
        <taxon>Glycine</taxon>
        <taxon>Glycine subgen. Soja</taxon>
    </lineage>
</organism>
<name>A0A445HBG9_GLYSO</name>
<dbReference type="EMBL" id="QZWG01000013">
    <property type="protein sequence ID" value="RZB70958.1"/>
    <property type="molecule type" value="Genomic_DNA"/>
</dbReference>
<dbReference type="AlphaFoldDB" id="A0A445HBG9"/>
<reference evidence="1 2" key="1">
    <citation type="submission" date="2018-09" db="EMBL/GenBank/DDBJ databases">
        <title>A high-quality reference genome of wild soybean provides a powerful tool to mine soybean genomes.</title>
        <authorList>
            <person name="Xie M."/>
            <person name="Chung C.Y.L."/>
            <person name="Li M.-W."/>
            <person name="Wong F.-L."/>
            <person name="Chan T.-F."/>
            <person name="Lam H.-M."/>
        </authorList>
    </citation>
    <scope>NUCLEOTIDE SEQUENCE [LARGE SCALE GENOMIC DNA]</scope>
    <source>
        <strain evidence="2">cv. W05</strain>
        <tissue evidence="1">Hypocotyl of etiolated seedlings</tissue>
    </source>
</reference>
<dbReference type="Proteomes" id="UP000289340">
    <property type="component" value="Chromosome 13"/>
</dbReference>
<comment type="caution">
    <text evidence="1">The sequence shown here is derived from an EMBL/GenBank/DDBJ whole genome shotgun (WGS) entry which is preliminary data.</text>
</comment>
<gene>
    <name evidence="1" type="ORF">D0Y65_035764</name>
</gene>
<proteinExistence type="predicted"/>
<keyword evidence="2" id="KW-1185">Reference proteome</keyword>